<dbReference type="PROSITE" id="PS50082">
    <property type="entry name" value="WD_REPEATS_2"/>
    <property type="match status" value="1"/>
</dbReference>
<dbReference type="PANTHER" id="PTHR19879:SF9">
    <property type="entry name" value="TRANSCRIPTION INITIATION FACTOR TFIID SUBUNIT 5"/>
    <property type="match status" value="1"/>
</dbReference>
<keyword evidence="2" id="KW-0677">Repeat</keyword>
<keyword evidence="1 3" id="KW-0853">WD repeat</keyword>
<dbReference type="AlphaFoldDB" id="A0A8T8HYV0"/>
<dbReference type="InterPro" id="IPR036322">
    <property type="entry name" value="WD40_repeat_dom_sf"/>
</dbReference>
<dbReference type="InterPro" id="IPR019775">
    <property type="entry name" value="WD40_repeat_CS"/>
</dbReference>
<evidence type="ECO:0000256" key="2">
    <source>
        <dbReference type="ARBA" id="ARBA00022737"/>
    </source>
</evidence>
<accession>A0A8T8HYV0</accession>
<sequence length="62" mass="6256">FLAAASESGTAQVWNVADPALAQSPSEVVGHGDPVGAVAFSPDGRTLATGSDDSTVRLWDVT</sequence>
<dbReference type="EMBL" id="CP072788">
    <property type="protein sequence ID" value="QTR02924.1"/>
    <property type="molecule type" value="Genomic_DNA"/>
</dbReference>
<dbReference type="PANTHER" id="PTHR19879">
    <property type="entry name" value="TRANSCRIPTION INITIATION FACTOR TFIID"/>
    <property type="match status" value="1"/>
</dbReference>
<name>A0A8T8HYV0_9PSEU</name>
<reference evidence="4" key="1">
    <citation type="submission" date="2021-04" db="EMBL/GenBank/DDBJ databases">
        <title>Saccharothrix algeriensis WGS.</title>
        <authorList>
            <person name="Stuskova K."/>
            <person name="Hakalova E."/>
            <person name="Tebbal A.B."/>
            <person name="Eichmeier A."/>
        </authorList>
    </citation>
    <scope>NUCLEOTIDE SEQUENCE</scope>
    <source>
        <strain evidence="4">NRRL B-24137</strain>
    </source>
</reference>
<gene>
    <name evidence="4" type="ORF">J7S33_28615</name>
</gene>
<dbReference type="SUPFAM" id="SSF50978">
    <property type="entry name" value="WD40 repeat-like"/>
    <property type="match status" value="1"/>
</dbReference>
<evidence type="ECO:0000256" key="1">
    <source>
        <dbReference type="ARBA" id="ARBA00022574"/>
    </source>
</evidence>
<evidence type="ECO:0000256" key="3">
    <source>
        <dbReference type="PROSITE-ProRule" id="PRU00221"/>
    </source>
</evidence>
<proteinExistence type="predicted"/>
<dbReference type="PROSITE" id="PS00678">
    <property type="entry name" value="WD_REPEATS_1"/>
    <property type="match status" value="1"/>
</dbReference>
<feature type="repeat" description="WD" evidence="3">
    <location>
        <begin position="28"/>
        <end position="62"/>
    </location>
</feature>
<protein>
    <recommendedName>
        <fullName evidence="6">WD40 repeat domain-containing protein</fullName>
    </recommendedName>
</protein>
<organism evidence="4 5">
    <name type="scientific">Saccharothrix algeriensis</name>
    <dbReference type="NCBI Taxonomy" id="173560"/>
    <lineage>
        <taxon>Bacteria</taxon>
        <taxon>Bacillati</taxon>
        <taxon>Actinomycetota</taxon>
        <taxon>Actinomycetes</taxon>
        <taxon>Pseudonocardiales</taxon>
        <taxon>Pseudonocardiaceae</taxon>
        <taxon>Saccharothrix</taxon>
    </lineage>
</organism>
<dbReference type="InterPro" id="IPR015943">
    <property type="entry name" value="WD40/YVTN_repeat-like_dom_sf"/>
</dbReference>
<feature type="non-terminal residue" evidence="4">
    <location>
        <position position="62"/>
    </location>
</feature>
<evidence type="ECO:0008006" key="6">
    <source>
        <dbReference type="Google" id="ProtNLM"/>
    </source>
</evidence>
<dbReference type="Gene3D" id="2.130.10.10">
    <property type="entry name" value="YVTN repeat-like/Quinoprotein amine dehydrogenase"/>
    <property type="match status" value="1"/>
</dbReference>
<feature type="non-terminal residue" evidence="4">
    <location>
        <position position="1"/>
    </location>
</feature>
<evidence type="ECO:0000313" key="4">
    <source>
        <dbReference type="EMBL" id="QTR02924.1"/>
    </source>
</evidence>
<dbReference type="SMART" id="SM00320">
    <property type="entry name" value="WD40"/>
    <property type="match status" value="1"/>
</dbReference>
<evidence type="ECO:0000313" key="5">
    <source>
        <dbReference type="Proteomes" id="UP000671828"/>
    </source>
</evidence>
<dbReference type="Proteomes" id="UP000671828">
    <property type="component" value="Chromosome"/>
</dbReference>
<dbReference type="InterPro" id="IPR001680">
    <property type="entry name" value="WD40_rpt"/>
</dbReference>
<dbReference type="PROSITE" id="PS50294">
    <property type="entry name" value="WD_REPEATS_REGION"/>
    <property type="match status" value="1"/>
</dbReference>
<dbReference type="Pfam" id="PF00400">
    <property type="entry name" value="WD40"/>
    <property type="match status" value="1"/>
</dbReference>